<keyword evidence="2" id="KW-1185">Reference proteome</keyword>
<proteinExistence type="predicted"/>
<organism evidence="1 2">
    <name type="scientific">Lysobacter dokdonensis DS-58</name>
    <dbReference type="NCBI Taxonomy" id="1300345"/>
    <lineage>
        <taxon>Bacteria</taxon>
        <taxon>Pseudomonadati</taxon>
        <taxon>Pseudomonadota</taxon>
        <taxon>Gammaproteobacteria</taxon>
        <taxon>Lysobacterales</taxon>
        <taxon>Lysobacteraceae</taxon>
        <taxon>Noviluteimonas</taxon>
    </lineage>
</organism>
<sequence length="157" mass="18174">MPDCMKASREAERGHGPLRHCGTFDTDGLPADLVERIEGAFDDHFYVVLQPDLALRLGYDPTCGVPLPEGFDWEVRDFWERDSSARMVYVPRNRLPIAEAIPDHSDRGWYAVTRLYRPWQFRGTRVTTTRAAAVHWLAMWADANAEMLRLELERLRD</sequence>
<dbReference type="AlphaFoldDB" id="A0A0A2WJR0"/>
<reference evidence="1 2" key="1">
    <citation type="submission" date="2014-09" db="EMBL/GenBank/DDBJ databases">
        <title>Genome sequences of Lysobacter dokdonensis DS-58.</title>
        <authorList>
            <person name="Kim J.F."/>
            <person name="Kwak M.-J."/>
        </authorList>
    </citation>
    <scope>NUCLEOTIDE SEQUENCE [LARGE SCALE GENOMIC DNA]</scope>
    <source>
        <strain evidence="1 2">DS-58</strain>
    </source>
</reference>
<accession>A0A0A2WJR0</accession>
<evidence type="ECO:0000313" key="2">
    <source>
        <dbReference type="Proteomes" id="UP000030518"/>
    </source>
</evidence>
<gene>
    <name evidence="1" type="ORF">LF41_520</name>
</gene>
<evidence type="ECO:0000313" key="1">
    <source>
        <dbReference type="EMBL" id="KGQ18495.1"/>
    </source>
</evidence>
<name>A0A0A2WJR0_9GAMM</name>
<comment type="caution">
    <text evidence="1">The sequence shown here is derived from an EMBL/GenBank/DDBJ whole genome shotgun (WGS) entry which is preliminary data.</text>
</comment>
<protein>
    <submittedName>
        <fullName evidence="1">Uncharacterized protein</fullName>
    </submittedName>
</protein>
<dbReference type="PATRIC" id="fig|1300345.3.peg.2192"/>
<dbReference type="STRING" id="1300345.LF41_520"/>
<dbReference type="Proteomes" id="UP000030518">
    <property type="component" value="Unassembled WGS sequence"/>
</dbReference>
<dbReference type="EMBL" id="JRKJ01000018">
    <property type="protein sequence ID" value="KGQ18495.1"/>
    <property type="molecule type" value="Genomic_DNA"/>
</dbReference>